<dbReference type="InterPro" id="IPR019880">
    <property type="entry name" value="OxyQ"/>
</dbReference>
<dbReference type="Gene3D" id="3.90.1150.10">
    <property type="entry name" value="Aspartate Aminotransferase, domain 1"/>
    <property type="match status" value="1"/>
</dbReference>
<dbReference type="Pfam" id="PF00155">
    <property type="entry name" value="Aminotran_1_2"/>
    <property type="match status" value="1"/>
</dbReference>
<dbReference type="InterPro" id="IPR004839">
    <property type="entry name" value="Aminotransferase_I/II_large"/>
</dbReference>
<dbReference type="InterPro" id="IPR015424">
    <property type="entry name" value="PyrdxlP-dep_Trfase"/>
</dbReference>
<dbReference type="SUPFAM" id="SSF53383">
    <property type="entry name" value="PLP-dependent transferases"/>
    <property type="match status" value="1"/>
</dbReference>
<evidence type="ECO:0000256" key="2">
    <source>
        <dbReference type="ARBA" id="ARBA00022576"/>
    </source>
</evidence>
<dbReference type="InterPro" id="IPR015421">
    <property type="entry name" value="PyrdxlP-dep_Trfase_major"/>
</dbReference>
<proteinExistence type="predicted"/>
<keyword evidence="2" id="KW-0032">Aminotransferase</keyword>
<dbReference type="PANTHER" id="PTHR42832:SF3">
    <property type="entry name" value="L-GLUTAMINE--4-(METHYLSULFANYL)-2-OXOBUTANOATE AMINOTRANSFERASE"/>
    <property type="match status" value="1"/>
</dbReference>
<gene>
    <name evidence="5" type="ORF">UFOPK2243_00720</name>
</gene>
<dbReference type="InterPro" id="IPR015422">
    <property type="entry name" value="PyrdxlP-dep_Trfase_small"/>
</dbReference>
<evidence type="ECO:0000256" key="1">
    <source>
        <dbReference type="ARBA" id="ARBA00001933"/>
    </source>
</evidence>
<comment type="cofactor">
    <cofactor evidence="1">
        <name>pyridoxal 5'-phosphate</name>
        <dbReference type="ChEBI" id="CHEBI:597326"/>
    </cofactor>
</comment>
<accession>A0A6J6KXA4</accession>
<protein>
    <submittedName>
        <fullName evidence="5">Unannotated protein</fullName>
    </submittedName>
</protein>
<dbReference type="PANTHER" id="PTHR42832">
    <property type="entry name" value="AMINO ACID AMINOTRANSFERASE"/>
    <property type="match status" value="1"/>
</dbReference>
<evidence type="ECO:0000313" key="5">
    <source>
        <dbReference type="EMBL" id="CAB4654437.1"/>
    </source>
</evidence>
<dbReference type="AlphaFoldDB" id="A0A6J6KXA4"/>
<dbReference type="InterPro" id="IPR004838">
    <property type="entry name" value="NHTrfase_class1_PyrdxlP-BS"/>
</dbReference>
<dbReference type="CDD" id="cd00609">
    <property type="entry name" value="AAT_like"/>
    <property type="match status" value="1"/>
</dbReference>
<organism evidence="5">
    <name type="scientific">freshwater metagenome</name>
    <dbReference type="NCBI Taxonomy" id="449393"/>
    <lineage>
        <taxon>unclassified sequences</taxon>
        <taxon>metagenomes</taxon>
        <taxon>ecological metagenomes</taxon>
    </lineage>
</organism>
<evidence type="ECO:0000259" key="4">
    <source>
        <dbReference type="Pfam" id="PF00155"/>
    </source>
</evidence>
<sequence length="366" mass="40158">MIMSMFSPLRKKLPDFPWDALAPYGVKARAHPDGIIDLSQGTPVDPTPEFIQKVLADNSNSPSYPTTAGTPELQEAIRTWARKHLAVTGDFDVLPVIGSKELVAWLPTFLQSQSVIYPKVAYPTYLVGAMLAQSEEIPVDIDADTWPYADLAWVNSPSNPTGRVHTESELRAIIQWARRHDSVAISDECYLEFGDTTTPTSMLAYADGNNKNLLALHSLSKRSSLAGYRAAFLVGDPELIAQIRELRKHAGMMVALPVQKAMTIALGDDDHVELQRNRYNARRATLRPALEAVGFTIDESVAGLYLWCTRGEDAWQSVDWLAGLGILATPGSFYGPDGSHHIRIAMTATDNAIADACARILATRVE</sequence>
<keyword evidence="3" id="KW-0808">Transferase</keyword>
<dbReference type="NCBIfam" id="TIGR03539">
    <property type="entry name" value="DapC_actino"/>
    <property type="match status" value="1"/>
</dbReference>
<dbReference type="InterPro" id="IPR050881">
    <property type="entry name" value="LL-DAP_aminotransferase"/>
</dbReference>
<dbReference type="GO" id="GO:0030170">
    <property type="term" value="F:pyridoxal phosphate binding"/>
    <property type="evidence" value="ECO:0007669"/>
    <property type="project" value="InterPro"/>
</dbReference>
<evidence type="ECO:0000256" key="3">
    <source>
        <dbReference type="ARBA" id="ARBA00022679"/>
    </source>
</evidence>
<dbReference type="PROSITE" id="PS00105">
    <property type="entry name" value="AA_TRANSFER_CLASS_1"/>
    <property type="match status" value="1"/>
</dbReference>
<dbReference type="Gene3D" id="3.40.640.10">
    <property type="entry name" value="Type I PLP-dependent aspartate aminotransferase-like (Major domain)"/>
    <property type="match status" value="1"/>
</dbReference>
<dbReference type="EMBL" id="CAEZWL010000014">
    <property type="protein sequence ID" value="CAB4654437.1"/>
    <property type="molecule type" value="Genomic_DNA"/>
</dbReference>
<reference evidence="5" key="1">
    <citation type="submission" date="2020-05" db="EMBL/GenBank/DDBJ databases">
        <authorList>
            <person name="Chiriac C."/>
            <person name="Salcher M."/>
            <person name="Ghai R."/>
            <person name="Kavagutti S V."/>
        </authorList>
    </citation>
    <scope>NUCLEOTIDE SEQUENCE</scope>
</reference>
<feature type="domain" description="Aminotransferase class I/classII large" evidence="4">
    <location>
        <begin position="35"/>
        <end position="360"/>
    </location>
</feature>
<name>A0A6J6KXA4_9ZZZZ</name>
<dbReference type="GO" id="GO:0008483">
    <property type="term" value="F:transaminase activity"/>
    <property type="evidence" value="ECO:0007669"/>
    <property type="project" value="UniProtKB-KW"/>
</dbReference>